<dbReference type="EMBL" id="DSEU01000079">
    <property type="protein sequence ID" value="HEM68142.1"/>
    <property type="molecule type" value="Genomic_DNA"/>
</dbReference>
<gene>
    <name evidence="2" type="ORF">ENO26_11405</name>
</gene>
<dbReference type="PANTHER" id="PTHR34314:SF6">
    <property type="entry name" value="DUF3782 DOMAIN-CONTAINING PROTEIN"/>
    <property type="match status" value="1"/>
</dbReference>
<feature type="coiled-coil region" evidence="1">
    <location>
        <begin position="44"/>
        <end position="152"/>
    </location>
</feature>
<sequence>MSLSIDWSRLEEVVERVVRRARAEELRDIAEAIKTLADFMRTGFKEVLDRIERIEKRLEAVESILLKHSKSIEELNKTLMEHSKRLEELTKVVQEHTKILQEHLRILQEHSKRLEELSKRVEEMNKVLMEHSKRLEEHSKRLEELAKEVARQGVVLGSIGRRWGRDLEKMVLELYRHVLEERGVIPEKIERFTYVDVDGRYYVKGSKIEFDIYAHNDKVYLVEVKSHADVEDVEWLYKRAEIYEKLTGRKPDKLILVAIHIDDDAYKRTGELGIEVIYGAIIP</sequence>
<evidence type="ECO:0000313" key="2">
    <source>
        <dbReference type="EMBL" id="HEM68142.1"/>
    </source>
</evidence>
<dbReference type="InterPro" id="IPR024271">
    <property type="entry name" value="DUF3782"/>
</dbReference>
<dbReference type="InterPro" id="IPR011856">
    <property type="entry name" value="tRNA_endonuc-like_dom_sf"/>
</dbReference>
<dbReference type="PANTHER" id="PTHR34314">
    <property type="entry name" value="CRENARCHAEAL PROTEIN, PUTATIVE-RELATED"/>
    <property type="match status" value="1"/>
</dbReference>
<dbReference type="Pfam" id="PF12644">
    <property type="entry name" value="DUF3782"/>
    <property type="match status" value="1"/>
</dbReference>
<comment type="caution">
    <text evidence="2">The sequence shown here is derived from an EMBL/GenBank/DDBJ whole genome shotgun (WGS) entry which is preliminary data.</text>
</comment>
<dbReference type="Pfam" id="PF07788">
    <property type="entry name" value="PDDEXK_10"/>
    <property type="match status" value="1"/>
</dbReference>
<evidence type="ECO:0000256" key="1">
    <source>
        <dbReference type="SAM" id="Coils"/>
    </source>
</evidence>
<name>A0A7J2U7F1_9CREN</name>
<dbReference type="SUPFAM" id="SSF52980">
    <property type="entry name" value="Restriction endonuclease-like"/>
    <property type="match status" value="1"/>
</dbReference>
<dbReference type="Gene3D" id="1.10.287.950">
    <property type="entry name" value="Methyl-accepting chemotaxis protein"/>
    <property type="match status" value="1"/>
</dbReference>
<dbReference type="Gene3D" id="3.40.1350.10">
    <property type="match status" value="1"/>
</dbReference>
<protein>
    <submittedName>
        <fullName evidence="2">DUF3782 domain-containing protein</fullName>
    </submittedName>
</protein>
<dbReference type="InterPro" id="IPR011335">
    <property type="entry name" value="Restrct_endonuc-II-like"/>
</dbReference>
<reference evidence="2" key="1">
    <citation type="journal article" date="2020" name="mSystems">
        <title>Genome- and Community-Level Interaction Insights into Carbon Utilization and Element Cycling Functions of Hydrothermarchaeota in Hydrothermal Sediment.</title>
        <authorList>
            <person name="Zhou Z."/>
            <person name="Liu Y."/>
            <person name="Xu W."/>
            <person name="Pan J."/>
            <person name="Luo Z.H."/>
            <person name="Li M."/>
        </authorList>
    </citation>
    <scope>NUCLEOTIDE SEQUENCE [LARGE SCALE GENOMIC DNA]</scope>
    <source>
        <strain evidence="2">SpSt-125</strain>
    </source>
</reference>
<dbReference type="AlphaFoldDB" id="A0A7J2U7F1"/>
<organism evidence="2">
    <name type="scientific">Ignisphaera aggregans</name>
    <dbReference type="NCBI Taxonomy" id="334771"/>
    <lineage>
        <taxon>Archaea</taxon>
        <taxon>Thermoproteota</taxon>
        <taxon>Thermoprotei</taxon>
        <taxon>Desulfurococcales</taxon>
        <taxon>Desulfurococcaceae</taxon>
        <taxon>Ignisphaera</taxon>
    </lineage>
</organism>
<dbReference type="GO" id="GO:0003676">
    <property type="term" value="F:nucleic acid binding"/>
    <property type="evidence" value="ECO:0007669"/>
    <property type="project" value="InterPro"/>
</dbReference>
<accession>A0A7J2U7F1</accession>
<keyword evidence="1" id="KW-0175">Coiled coil</keyword>
<proteinExistence type="predicted"/>
<dbReference type="InterPro" id="IPR012431">
    <property type="entry name" value="PDDEXK_10"/>
</dbReference>